<reference evidence="2" key="1">
    <citation type="submission" date="2019-08" db="EMBL/GenBank/DDBJ databases">
        <authorList>
            <person name="Kucharzyk K."/>
            <person name="Murdoch R.W."/>
            <person name="Higgins S."/>
            <person name="Loffler F."/>
        </authorList>
    </citation>
    <scope>NUCLEOTIDE SEQUENCE</scope>
</reference>
<comment type="caution">
    <text evidence="2">The sequence shown here is derived from an EMBL/GenBank/DDBJ whole genome shotgun (WGS) entry which is preliminary data.</text>
</comment>
<organism evidence="2">
    <name type="scientific">bioreactor metagenome</name>
    <dbReference type="NCBI Taxonomy" id="1076179"/>
    <lineage>
        <taxon>unclassified sequences</taxon>
        <taxon>metagenomes</taxon>
        <taxon>ecological metagenomes</taxon>
    </lineage>
</organism>
<feature type="domain" description="Hedgehog/Intein (Hint)" evidence="1">
    <location>
        <begin position="76"/>
        <end position="219"/>
    </location>
</feature>
<dbReference type="EMBL" id="VSSQ01000057">
    <property type="protein sequence ID" value="MPL71129.1"/>
    <property type="molecule type" value="Genomic_DNA"/>
</dbReference>
<gene>
    <name evidence="2" type="ORF">SDC9_16900</name>
</gene>
<dbReference type="AlphaFoldDB" id="A0A644TWX7"/>
<name>A0A644TWX7_9ZZZZ</name>
<accession>A0A644TWX7</accession>
<dbReference type="InterPro" id="IPR028992">
    <property type="entry name" value="Hedgehog/Intein_dom"/>
</dbReference>
<protein>
    <recommendedName>
        <fullName evidence="1">Hedgehog/Intein (Hint) domain-containing protein</fullName>
    </recommendedName>
</protein>
<proteinExistence type="predicted"/>
<dbReference type="Pfam" id="PF13403">
    <property type="entry name" value="Hint_2"/>
    <property type="match status" value="1"/>
</dbReference>
<sequence>MTHIRRLAAGPTAPAALAKIPASLPRGAAPPEACATRPVPLIRRYDTCWLAADGRVERSTRLAPAIPLFEEAFSALARGAVIATEAGPVAVEDLVPGMRARTAEGRAETITWIGSMVLYPGASAGEETGLVRVTAEAFGPGRPLPDVVLGPAARLCLCDARLKQATGLEAAYVPVRALVDGESVIELRPATPVTVHHLVLERQGSLRVAGIEVESYHPGEGLETRVEPRMLSLFLAQFPQLAGLAGFGPPALPRLTRFEAAALWG</sequence>
<evidence type="ECO:0000259" key="1">
    <source>
        <dbReference type="Pfam" id="PF13403"/>
    </source>
</evidence>
<evidence type="ECO:0000313" key="2">
    <source>
        <dbReference type="EMBL" id="MPL71129.1"/>
    </source>
</evidence>